<comment type="caution">
    <text evidence="1">The sequence shown here is derived from an EMBL/GenBank/DDBJ whole genome shotgun (WGS) entry which is preliminary data.</text>
</comment>
<dbReference type="EMBL" id="JAWDJW010002169">
    <property type="protein sequence ID" value="KAK3078134.1"/>
    <property type="molecule type" value="Genomic_DNA"/>
</dbReference>
<evidence type="ECO:0000313" key="2">
    <source>
        <dbReference type="Proteomes" id="UP001186974"/>
    </source>
</evidence>
<proteinExistence type="predicted"/>
<gene>
    <name evidence="1" type="ORF">LTS18_008356</name>
</gene>
<protein>
    <submittedName>
        <fullName evidence="1">Uncharacterized protein</fullName>
    </submittedName>
</protein>
<evidence type="ECO:0000313" key="1">
    <source>
        <dbReference type="EMBL" id="KAK3078134.1"/>
    </source>
</evidence>
<reference evidence="1" key="1">
    <citation type="submission" date="2024-09" db="EMBL/GenBank/DDBJ databases">
        <title>Black Yeasts Isolated from many extreme environments.</title>
        <authorList>
            <person name="Coleine C."/>
            <person name="Stajich J.E."/>
            <person name="Selbmann L."/>
        </authorList>
    </citation>
    <scope>NUCLEOTIDE SEQUENCE</scope>
    <source>
        <strain evidence="1">CCFEE 5737</strain>
    </source>
</reference>
<organism evidence="1 2">
    <name type="scientific">Coniosporium uncinatum</name>
    <dbReference type="NCBI Taxonomy" id="93489"/>
    <lineage>
        <taxon>Eukaryota</taxon>
        <taxon>Fungi</taxon>
        <taxon>Dikarya</taxon>
        <taxon>Ascomycota</taxon>
        <taxon>Pezizomycotina</taxon>
        <taxon>Dothideomycetes</taxon>
        <taxon>Dothideomycetes incertae sedis</taxon>
        <taxon>Coniosporium</taxon>
    </lineage>
</organism>
<keyword evidence="2" id="KW-1185">Reference proteome</keyword>
<feature type="non-terminal residue" evidence="1">
    <location>
        <position position="728"/>
    </location>
</feature>
<feature type="non-terminal residue" evidence="1">
    <location>
        <position position="1"/>
    </location>
</feature>
<accession>A0ACC3DN60</accession>
<sequence length="728" mass="82821">GAGNQVSAEFNLVYRWHSTISERDEKWTEELWQKLFPGKHYKDVGWHEFAVGAQQFETKLDENSPDPEKPDPMLRPFAGLKRKENGSFNDDELCQILIDSIEDCANSFGAQRVPPVMRAIDILGIMQARVWNLATLNEFRVYFGLEPHRTFEDINPDPQVAQALRHLYNTPDLVEMYPGLVCEEAKEKRSGAGLCPGFTVSRAVLSDAVALVRGDRFYTIDYHPRKLTNWGFTEVASDKTIDNGCMFYKLFLRAFPSHFEPDSIYAHYPLTEKKEMQKVLLELNKLHLYSTERPVEKSEPIMIKTYAAAEKILSNKDTFKVTWGKAMEFLMGDAAKDFMLAGDGPKNAQSRDMMEKGLYVEKWEQDVKEFYERTTLDLLKSKSYKLGELNQVDIIRDVGNLAHVHFGAELFEIPLKSTDRELNLFTEHELYMIMAAVFICVFFDLDPGNSFPLRVKAREATQALGQIVVGIVSEIKAGGWVSWAVNQIAPETTSLKQYGRHMIKRLLNSGMDVKQLVWGHIMGTAGGMVANQGQLFAQTMEYFLCDPEGQKHLPEINRLAKSHTDESFAKLEKYFLEGSRLYGETGVFREVTENVTIQDGEKTLNLKAGDRVLVNLKAASRDPKVFLDPDVLKLDRPIDSYIHLGHGPHQCLGWKMTRVSLTTMLKVIGGLDGLRTATGPQGRVQKVLKPFSNPEDNELPDTCKYHAYLTEKHDKYFPFPCSLKVNWD</sequence>
<dbReference type="Proteomes" id="UP001186974">
    <property type="component" value="Unassembled WGS sequence"/>
</dbReference>
<name>A0ACC3DN60_9PEZI</name>